<feature type="non-terminal residue" evidence="2">
    <location>
        <position position="1"/>
    </location>
</feature>
<comment type="caution">
    <text evidence="2">The sequence shown here is derived from an EMBL/GenBank/DDBJ whole genome shotgun (WGS) entry which is preliminary data.</text>
</comment>
<evidence type="ECO:0000313" key="2">
    <source>
        <dbReference type="EMBL" id="RDY79062.1"/>
    </source>
</evidence>
<name>A0A7Z6RAS0_STRAG</name>
<proteinExistence type="predicted"/>
<gene>
    <name evidence="2" type="ORF">C4618_09690</name>
</gene>
<sequence>TYASYPISISQVLDHENLNITLEVYAHQLQEQKDRNDKLNQRNLGRIWGKIALNRYLHAMNMSPAGIEPAITP</sequence>
<dbReference type="AlphaFoldDB" id="A0A7Z6RAS0"/>
<reference evidence="2 3" key="1">
    <citation type="journal article" date="2018" name="Emerg. Microbes Infect.">
        <title>Phenotypic and molecular analysis of nontypeable Group B streptococci: identification of cps2a and hybrid cps2a/cps5 Group B streptococcal capsule gene clusters.</title>
        <authorList>
            <person name="Alhhazmi A."/>
            <person name="Tyrrell G.J."/>
        </authorList>
    </citation>
    <scope>NUCLEOTIDE SEQUENCE [LARGE SCALE GENOMIC DNA]</scope>
    <source>
        <strain evidence="2 3">PLGBS17</strain>
    </source>
</reference>
<evidence type="ECO:0000313" key="3">
    <source>
        <dbReference type="Proteomes" id="UP000256718"/>
    </source>
</evidence>
<evidence type="ECO:0000256" key="1">
    <source>
        <dbReference type="SAM" id="Coils"/>
    </source>
</evidence>
<accession>A0A7Z6RAS0</accession>
<keyword evidence="1" id="KW-0175">Coiled coil</keyword>
<protein>
    <submittedName>
        <fullName evidence="2">Site-specific integrase</fullName>
    </submittedName>
</protein>
<feature type="coiled-coil region" evidence="1">
    <location>
        <begin position="15"/>
        <end position="42"/>
    </location>
</feature>
<dbReference type="EMBL" id="QHGZ01000206">
    <property type="protein sequence ID" value="RDY79062.1"/>
    <property type="molecule type" value="Genomic_DNA"/>
</dbReference>
<organism evidence="2 3">
    <name type="scientific">Streptococcus agalactiae</name>
    <dbReference type="NCBI Taxonomy" id="1311"/>
    <lineage>
        <taxon>Bacteria</taxon>
        <taxon>Bacillati</taxon>
        <taxon>Bacillota</taxon>
        <taxon>Bacilli</taxon>
        <taxon>Lactobacillales</taxon>
        <taxon>Streptococcaceae</taxon>
        <taxon>Streptococcus</taxon>
    </lineage>
</organism>
<dbReference type="Proteomes" id="UP000256718">
    <property type="component" value="Unassembled WGS sequence"/>
</dbReference>